<name>A0A917T612_9ACTN</name>
<organism evidence="2 3">
    <name type="scientific">Nakamurella endophytica</name>
    <dbReference type="NCBI Taxonomy" id="1748367"/>
    <lineage>
        <taxon>Bacteria</taxon>
        <taxon>Bacillati</taxon>
        <taxon>Actinomycetota</taxon>
        <taxon>Actinomycetes</taxon>
        <taxon>Nakamurellales</taxon>
        <taxon>Nakamurellaceae</taxon>
        <taxon>Nakamurella</taxon>
    </lineage>
</organism>
<dbReference type="EMBL" id="BMNA01000007">
    <property type="protein sequence ID" value="GGM10337.1"/>
    <property type="molecule type" value="Genomic_DNA"/>
</dbReference>
<evidence type="ECO:0000313" key="3">
    <source>
        <dbReference type="Proteomes" id="UP000655208"/>
    </source>
</evidence>
<proteinExistence type="predicted"/>
<accession>A0A917T612</accession>
<protein>
    <submittedName>
        <fullName evidence="2">Uncharacterized protein</fullName>
    </submittedName>
</protein>
<gene>
    <name evidence="2" type="ORF">GCM10011594_32800</name>
</gene>
<dbReference type="AlphaFoldDB" id="A0A917T612"/>
<evidence type="ECO:0000313" key="2">
    <source>
        <dbReference type="EMBL" id="GGM10337.1"/>
    </source>
</evidence>
<sequence>MGARLSGRTPSEVLSQVVFRAVWPHPGWAAGVLDWHGLAGRPADRATEVAALHRVSVTTLRHRIRLNDAVGRQVPLSPTLIAELSRPSVAGEDALARTRVAHTLGLDIRVKPAPVGPRGRRSPASTCARSGLCSPGRRSPLSRSTGHR</sequence>
<feature type="region of interest" description="Disordered" evidence="1">
    <location>
        <begin position="111"/>
        <end position="148"/>
    </location>
</feature>
<evidence type="ECO:0000256" key="1">
    <source>
        <dbReference type="SAM" id="MobiDB-lite"/>
    </source>
</evidence>
<dbReference type="Proteomes" id="UP000655208">
    <property type="component" value="Unassembled WGS sequence"/>
</dbReference>
<reference evidence="2" key="1">
    <citation type="journal article" date="2014" name="Int. J. Syst. Evol. Microbiol.">
        <title>Complete genome sequence of Corynebacterium casei LMG S-19264T (=DSM 44701T), isolated from a smear-ripened cheese.</title>
        <authorList>
            <consortium name="US DOE Joint Genome Institute (JGI-PGF)"/>
            <person name="Walter F."/>
            <person name="Albersmeier A."/>
            <person name="Kalinowski J."/>
            <person name="Ruckert C."/>
        </authorList>
    </citation>
    <scope>NUCLEOTIDE SEQUENCE</scope>
    <source>
        <strain evidence="2">CGMCC 4.7308</strain>
    </source>
</reference>
<keyword evidence="3" id="KW-1185">Reference proteome</keyword>
<comment type="caution">
    <text evidence="2">The sequence shown here is derived from an EMBL/GenBank/DDBJ whole genome shotgun (WGS) entry which is preliminary data.</text>
</comment>
<reference evidence="2" key="2">
    <citation type="submission" date="2020-09" db="EMBL/GenBank/DDBJ databases">
        <authorList>
            <person name="Sun Q."/>
            <person name="Zhou Y."/>
        </authorList>
    </citation>
    <scope>NUCLEOTIDE SEQUENCE</scope>
    <source>
        <strain evidence="2">CGMCC 4.7308</strain>
    </source>
</reference>